<dbReference type="InterPro" id="IPR003961">
    <property type="entry name" value="FN3_dom"/>
</dbReference>
<keyword evidence="4" id="KW-0472">Membrane</keyword>
<protein>
    <recommendedName>
        <fullName evidence="6">Fibronectin type-III domain-containing protein</fullName>
    </recommendedName>
</protein>
<feature type="domain" description="Fibronectin type-III" evidence="6">
    <location>
        <begin position="620"/>
        <end position="718"/>
    </location>
</feature>
<dbReference type="SUPFAM" id="SSF49265">
    <property type="entry name" value="Fibronectin type III"/>
    <property type="match status" value="1"/>
</dbReference>
<feature type="compositionally biased region" description="Polar residues" evidence="3">
    <location>
        <begin position="509"/>
        <end position="548"/>
    </location>
</feature>
<evidence type="ECO:0000256" key="4">
    <source>
        <dbReference type="SAM" id="Phobius"/>
    </source>
</evidence>
<dbReference type="PROSITE" id="PS51450">
    <property type="entry name" value="LRR"/>
    <property type="match status" value="2"/>
</dbReference>
<keyword evidence="2" id="KW-0677">Repeat</keyword>
<dbReference type="PANTHER" id="PTHR24366">
    <property type="entry name" value="IG(IMMUNOGLOBULIN) AND LRR(LEUCINE RICH REPEAT) DOMAINS"/>
    <property type="match status" value="1"/>
</dbReference>
<dbReference type="Gene3D" id="3.80.10.10">
    <property type="entry name" value="Ribonuclease Inhibitor"/>
    <property type="match status" value="2"/>
</dbReference>
<keyword evidence="4" id="KW-1133">Transmembrane helix</keyword>
<feature type="region of interest" description="Disordered" evidence="3">
    <location>
        <begin position="444"/>
        <end position="466"/>
    </location>
</feature>
<keyword evidence="4" id="KW-0812">Transmembrane</keyword>
<dbReference type="Pfam" id="PF00041">
    <property type="entry name" value="fn3"/>
    <property type="match status" value="1"/>
</dbReference>
<dbReference type="Proteomes" id="UP000291020">
    <property type="component" value="Unassembled WGS sequence"/>
</dbReference>
<dbReference type="SUPFAM" id="SSF52058">
    <property type="entry name" value="L domain-like"/>
    <property type="match status" value="1"/>
</dbReference>
<evidence type="ECO:0000259" key="6">
    <source>
        <dbReference type="PROSITE" id="PS50853"/>
    </source>
</evidence>
<feature type="region of interest" description="Disordered" evidence="3">
    <location>
        <begin position="502"/>
        <end position="551"/>
    </location>
</feature>
<proteinExistence type="predicted"/>
<evidence type="ECO:0000256" key="3">
    <source>
        <dbReference type="SAM" id="MobiDB-lite"/>
    </source>
</evidence>
<reference evidence="7" key="3">
    <citation type="submission" date="2025-09" db="UniProtKB">
        <authorList>
            <consortium name="Ensembl"/>
        </authorList>
    </citation>
    <scope>IDENTIFICATION</scope>
</reference>
<dbReference type="SMART" id="SM00369">
    <property type="entry name" value="LRR_TYP"/>
    <property type="match status" value="3"/>
</dbReference>
<dbReference type="PROSITE" id="PS50853">
    <property type="entry name" value="FN3"/>
    <property type="match status" value="1"/>
</dbReference>
<dbReference type="Pfam" id="PF13855">
    <property type="entry name" value="LRR_8"/>
    <property type="match status" value="2"/>
</dbReference>
<dbReference type="SMART" id="SM00060">
    <property type="entry name" value="FN3"/>
    <property type="match status" value="1"/>
</dbReference>
<dbReference type="Ensembl" id="ENSGAGT00000012518.1">
    <property type="protein sequence ID" value="ENSGAGP00000010924.1"/>
    <property type="gene ID" value="ENSGAGG00000008487.1"/>
</dbReference>
<dbReference type="AlphaFoldDB" id="A0A452H877"/>
<evidence type="ECO:0000256" key="5">
    <source>
        <dbReference type="SAM" id="SignalP"/>
    </source>
</evidence>
<evidence type="ECO:0000313" key="8">
    <source>
        <dbReference type="Proteomes" id="UP000291020"/>
    </source>
</evidence>
<organism evidence="7 8">
    <name type="scientific">Gopherus agassizii</name>
    <name type="common">Agassiz's desert tortoise</name>
    <dbReference type="NCBI Taxonomy" id="38772"/>
    <lineage>
        <taxon>Eukaryota</taxon>
        <taxon>Metazoa</taxon>
        <taxon>Chordata</taxon>
        <taxon>Craniata</taxon>
        <taxon>Vertebrata</taxon>
        <taxon>Euteleostomi</taxon>
        <taxon>Archelosauria</taxon>
        <taxon>Testudinata</taxon>
        <taxon>Testudines</taxon>
        <taxon>Cryptodira</taxon>
        <taxon>Durocryptodira</taxon>
        <taxon>Testudinoidea</taxon>
        <taxon>Testudinidae</taxon>
        <taxon>Gopherus</taxon>
    </lineage>
</organism>
<feature type="chain" id="PRO_5019269580" description="Fibronectin type-III domain-containing protein" evidence="5">
    <location>
        <begin position="18"/>
        <end position="778"/>
    </location>
</feature>
<feature type="compositionally biased region" description="Polar residues" evidence="3">
    <location>
        <begin position="450"/>
        <end position="466"/>
    </location>
</feature>
<dbReference type="PANTHER" id="PTHR24366:SF171">
    <property type="entry name" value="LEUCINE RICH REPEAT NEURONAL 4"/>
    <property type="match status" value="1"/>
</dbReference>
<evidence type="ECO:0000256" key="1">
    <source>
        <dbReference type="ARBA" id="ARBA00022614"/>
    </source>
</evidence>
<keyword evidence="1" id="KW-0433">Leucine-rich repeat</keyword>
<dbReference type="InterPro" id="IPR003591">
    <property type="entry name" value="Leu-rich_rpt_typical-subtyp"/>
</dbReference>
<keyword evidence="8" id="KW-1185">Reference proteome</keyword>
<dbReference type="Gene3D" id="2.60.40.10">
    <property type="entry name" value="Immunoglobulins"/>
    <property type="match status" value="1"/>
</dbReference>
<feature type="transmembrane region" description="Helical" evidence="4">
    <location>
        <begin position="722"/>
        <end position="745"/>
    </location>
</feature>
<sequence length="778" mass="85758">MFSLLLALSLLAWEAAAGLTESAVPAALGDFTALFQLTQQDPWENDINLTSMSCEDLGNKTWTHLRLNNSSLQTFPACLPGGLEALDLSTNQLPLLSGMEIANFSKLRALSLRHNHIQEIAWGTRALGSLQFLDLSANKLSSLPLCQTAHLPNLKWLSLAGNPITELQPLAFSCYPQLQFLNLSATLLGHENGGGISASAFAMNLLQGDTRNRARSTIDVLDLSGTFLETIQQEWAQDLVSLRSLHLAKMAQLRSFDMDLFKSLPRLRELNCQDSRALSGVRTELFDDAPHLTFLTFQNCNLSSFNPWNINSSASISINLYGNPLECNCGLSWLLSDPERVVLQRASDTICNTASEDREKPSSSSSLSLLQLYDECQAKRNTTFPTSNTPPFTEDSSNLPIIDSTTVAAMMDSILFAEELYSDSLVSRNMVSMTQTAQMKNDPTSVDLFSKSTTDPTSEGTTATSSTILGELYSNSLTQQSTVSTIKTDPLKRNATTTTTLFPQEETFYLSTNNPSTEATRPIGTNSPLSPGTISPSETDQRLQNPTKANLIPNPTHAVIKVDYEDDYYDDQPKESITQLIIVSCDYDPCHHLQKPCSELQRLSPCLCPGVSGEDTVPDPPRLREVSETTDTSAQIHWCAPSSVVQTYQLAYHAKGKEKSQILVDEIYPTARQHTLYKLSPDTTYWVCVIASNKAGLSQTTSEKILGNPCTQFTTKPSYKSIFVVLSLASGVFLITTIVLSVCLYQKCKKPHAEQYSTHLISYKNPAFDYPLKLQPRN</sequence>
<dbReference type="STRING" id="38772.ENSGAGP00000010924"/>
<dbReference type="InterPro" id="IPR001611">
    <property type="entry name" value="Leu-rich_rpt"/>
</dbReference>
<dbReference type="InterPro" id="IPR036116">
    <property type="entry name" value="FN3_sf"/>
</dbReference>
<dbReference type="CDD" id="cd00063">
    <property type="entry name" value="FN3"/>
    <property type="match status" value="1"/>
</dbReference>
<evidence type="ECO:0000313" key="7">
    <source>
        <dbReference type="Ensembl" id="ENSGAGP00000010924.1"/>
    </source>
</evidence>
<accession>A0A452H877</accession>
<dbReference type="InterPro" id="IPR013783">
    <property type="entry name" value="Ig-like_fold"/>
</dbReference>
<keyword evidence="5" id="KW-0732">Signal</keyword>
<dbReference type="InterPro" id="IPR032675">
    <property type="entry name" value="LRR_dom_sf"/>
</dbReference>
<name>A0A452H877_9SAUR</name>
<reference evidence="7" key="2">
    <citation type="submission" date="2025-08" db="UniProtKB">
        <authorList>
            <consortium name="Ensembl"/>
        </authorList>
    </citation>
    <scope>IDENTIFICATION</scope>
</reference>
<reference evidence="8" key="1">
    <citation type="journal article" date="2017" name="PLoS ONE">
        <title>The Agassiz's desert tortoise genome provides a resource for the conservation of a threatened species.</title>
        <authorList>
            <person name="Tollis M."/>
            <person name="DeNardo D.F."/>
            <person name="Cornelius J.A."/>
            <person name="Dolby G.A."/>
            <person name="Edwards T."/>
            <person name="Henen B.T."/>
            <person name="Karl A.E."/>
            <person name="Murphy R.W."/>
            <person name="Kusumi K."/>
        </authorList>
    </citation>
    <scope>NUCLEOTIDE SEQUENCE [LARGE SCALE GENOMIC DNA]</scope>
</reference>
<feature type="signal peptide" evidence="5">
    <location>
        <begin position="1"/>
        <end position="17"/>
    </location>
</feature>
<evidence type="ECO:0000256" key="2">
    <source>
        <dbReference type="ARBA" id="ARBA00022737"/>
    </source>
</evidence>